<proteinExistence type="inferred from homology"/>
<evidence type="ECO:0000256" key="7">
    <source>
        <dbReference type="ARBA" id="ARBA00023170"/>
    </source>
</evidence>
<name>A0ABM0LUC2_SACKO</name>
<feature type="transmembrane region" description="Helical" evidence="10">
    <location>
        <begin position="194"/>
        <end position="215"/>
    </location>
</feature>
<keyword evidence="4 10" id="KW-1133">Transmembrane helix</keyword>
<keyword evidence="12" id="KW-1185">Reference proteome</keyword>
<evidence type="ECO:0000256" key="5">
    <source>
        <dbReference type="ARBA" id="ARBA00023040"/>
    </source>
</evidence>
<organism evidence="12 13">
    <name type="scientific">Saccoglossus kowalevskii</name>
    <name type="common">Acorn worm</name>
    <dbReference type="NCBI Taxonomy" id="10224"/>
    <lineage>
        <taxon>Eukaryota</taxon>
        <taxon>Metazoa</taxon>
        <taxon>Hemichordata</taxon>
        <taxon>Enteropneusta</taxon>
        <taxon>Harrimaniidae</taxon>
        <taxon>Saccoglossus</taxon>
    </lineage>
</organism>
<evidence type="ECO:0000256" key="1">
    <source>
        <dbReference type="ARBA" id="ARBA00004651"/>
    </source>
</evidence>
<evidence type="ECO:0000256" key="2">
    <source>
        <dbReference type="ARBA" id="ARBA00022475"/>
    </source>
</evidence>
<evidence type="ECO:0000256" key="3">
    <source>
        <dbReference type="ARBA" id="ARBA00022692"/>
    </source>
</evidence>
<evidence type="ECO:0000256" key="4">
    <source>
        <dbReference type="ARBA" id="ARBA00022989"/>
    </source>
</evidence>
<dbReference type="RefSeq" id="XP_006811363.1">
    <property type="nucleotide sequence ID" value="XM_006811300.1"/>
</dbReference>
<sequence>MANFSVDLEYGLETPERNYTTGTMIIVILILTLIIITTVSMNLLIIAAFATTKNVRKHTNYFYASLAGTDIAIGLIVMPFMATESLLGYWKFGKWPCLFWLSMDYFTSSTSVFNMTAICIDRYMAIRLPMRYRPMRTHKLIVGMIVTAWIAGFLAEVPATLLWEPITGESIIDYNDTCDVEWVDNVPYTLTSTFVTIVFPFAIMLILYSQIYFIIRKRAKKLGRFRPRKSSSANSNNSSGGSRYLGDYVTSSGDVSAARAAILPDIGKSSFGSSRNTIKTVRYNRVARDKKAATTLGILLGFFFFSWIPWQIISIVNASCGDYCTPVVVYDIALWLQYSNSMVNPFLYILRDTSFKVAVYRIFFKCFCRCRKK</sequence>
<dbReference type="PRINTS" id="PR00237">
    <property type="entry name" value="GPCRRHODOPSN"/>
</dbReference>
<evidence type="ECO:0000313" key="13">
    <source>
        <dbReference type="RefSeq" id="XP_006811363.1"/>
    </source>
</evidence>
<gene>
    <name evidence="13" type="primary">LOC102809778</name>
</gene>
<keyword evidence="6 10" id="KW-0472">Membrane</keyword>
<dbReference type="Pfam" id="PF00001">
    <property type="entry name" value="7tm_1"/>
    <property type="match status" value="1"/>
</dbReference>
<feature type="transmembrane region" description="Helical" evidence="10">
    <location>
        <begin position="102"/>
        <end position="120"/>
    </location>
</feature>
<evidence type="ECO:0000256" key="8">
    <source>
        <dbReference type="ARBA" id="ARBA00023224"/>
    </source>
</evidence>
<keyword evidence="3 9" id="KW-0812">Transmembrane</keyword>
<evidence type="ECO:0000256" key="6">
    <source>
        <dbReference type="ARBA" id="ARBA00023136"/>
    </source>
</evidence>
<dbReference type="PANTHER" id="PTHR24248:SF120">
    <property type="entry name" value="G-PROTEIN COUPLED RECEPTORS FAMILY 1 PROFILE DOMAIN-CONTAINING PROTEIN"/>
    <property type="match status" value="1"/>
</dbReference>
<keyword evidence="5 9" id="KW-0297">G-protein coupled receptor</keyword>
<comment type="similarity">
    <text evidence="9">Belongs to the G-protein coupled receptor 1 family.</text>
</comment>
<dbReference type="GeneID" id="102809778"/>
<feature type="transmembrane region" description="Helical" evidence="10">
    <location>
        <begin position="292"/>
        <end position="310"/>
    </location>
</feature>
<evidence type="ECO:0000259" key="11">
    <source>
        <dbReference type="PROSITE" id="PS50262"/>
    </source>
</evidence>
<accession>A0ABM0LUC2</accession>
<evidence type="ECO:0000256" key="10">
    <source>
        <dbReference type="SAM" id="Phobius"/>
    </source>
</evidence>
<evidence type="ECO:0000313" key="12">
    <source>
        <dbReference type="Proteomes" id="UP000694865"/>
    </source>
</evidence>
<evidence type="ECO:0000256" key="9">
    <source>
        <dbReference type="RuleBase" id="RU000688"/>
    </source>
</evidence>
<dbReference type="PROSITE" id="PS50262">
    <property type="entry name" value="G_PROTEIN_RECEP_F1_2"/>
    <property type="match status" value="1"/>
</dbReference>
<feature type="transmembrane region" description="Helical" evidence="10">
    <location>
        <begin position="24"/>
        <end position="49"/>
    </location>
</feature>
<dbReference type="PROSITE" id="PS00237">
    <property type="entry name" value="G_PROTEIN_RECEP_F1_1"/>
    <property type="match status" value="1"/>
</dbReference>
<dbReference type="PANTHER" id="PTHR24248">
    <property type="entry name" value="ADRENERGIC RECEPTOR-RELATED G-PROTEIN COUPLED RECEPTOR"/>
    <property type="match status" value="1"/>
</dbReference>
<keyword evidence="2" id="KW-1003">Cell membrane</keyword>
<reference evidence="13" key="1">
    <citation type="submission" date="2025-08" db="UniProtKB">
        <authorList>
            <consortium name="RefSeq"/>
        </authorList>
    </citation>
    <scope>IDENTIFICATION</scope>
    <source>
        <tissue evidence="13">Testes</tissue>
    </source>
</reference>
<dbReference type="InterPro" id="IPR017452">
    <property type="entry name" value="GPCR_Rhodpsn_7TM"/>
</dbReference>
<dbReference type="Gene3D" id="1.20.1070.10">
    <property type="entry name" value="Rhodopsin 7-helix transmembrane proteins"/>
    <property type="match status" value="1"/>
</dbReference>
<feature type="transmembrane region" description="Helical" evidence="10">
    <location>
        <begin position="61"/>
        <end position="82"/>
    </location>
</feature>
<keyword evidence="8 9" id="KW-0807">Transducer</keyword>
<feature type="domain" description="G-protein coupled receptors family 1 profile" evidence="11">
    <location>
        <begin position="41"/>
        <end position="348"/>
    </location>
</feature>
<dbReference type="InterPro" id="IPR000276">
    <property type="entry name" value="GPCR_Rhodpsn"/>
</dbReference>
<protein>
    <submittedName>
        <fullName evidence="13">5-hydroxytryptamine receptor 1B-like</fullName>
    </submittedName>
</protein>
<keyword evidence="7 9" id="KW-0675">Receptor</keyword>
<dbReference type="Proteomes" id="UP000694865">
    <property type="component" value="Unplaced"/>
</dbReference>
<dbReference type="SUPFAM" id="SSF81321">
    <property type="entry name" value="Family A G protein-coupled receptor-like"/>
    <property type="match status" value="1"/>
</dbReference>
<comment type="subcellular location">
    <subcellularLocation>
        <location evidence="1">Cell membrane</location>
        <topology evidence="1">Multi-pass membrane protein</topology>
    </subcellularLocation>
</comment>
<feature type="transmembrane region" description="Helical" evidence="10">
    <location>
        <begin position="140"/>
        <end position="163"/>
    </location>
</feature>
<dbReference type="CDD" id="cd14967">
    <property type="entry name" value="7tmA_amine_R-like"/>
    <property type="match status" value="1"/>
</dbReference>